<name>A0ABX1ZAK0_9BACL</name>
<dbReference type="RefSeq" id="WP_171693126.1">
    <property type="nucleotide sequence ID" value="NZ_WHOC01000166.1"/>
</dbReference>
<dbReference type="Gene3D" id="3.30.720.120">
    <property type="match status" value="1"/>
</dbReference>
<dbReference type="EMBL" id="WHOC01000166">
    <property type="protein sequence ID" value="NOU90333.1"/>
    <property type="molecule type" value="Genomic_DNA"/>
</dbReference>
<proteinExistence type="predicted"/>
<comment type="caution">
    <text evidence="1">The sequence shown here is derived from an EMBL/GenBank/DDBJ whole genome shotgun (WGS) entry which is preliminary data.</text>
</comment>
<reference evidence="1 2" key="1">
    <citation type="submission" date="2019-10" db="EMBL/GenBank/DDBJ databases">
        <title>Description of Paenibacillus choica sp. nov.</title>
        <authorList>
            <person name="Carlier A."/>
            <person name="Qi S."/>
        </authorList>
    </citation>
    <scope>NUCLEOTIDE SEQUENCE [LARGE SCALE GENOMIC DNA]</scope>
    <source>
        <strain evidence="1 2">LMG 31460</strain>
    </source>
</reference>
<keyword evidence="2" id="KW-1185">Reference proteome</keyword>
<accession>A0ABX1ZAK0</accession>
<evidence type="ECO:0000313" key="2">
    <source>
        <dbReference type="Proteomes" id="UP000658690"/>
    </source>
</evidence>
<protein>
    <submittedName>
        <fullName evidence="1">Uncharacterized protein</fullName>
    </submittedName>
</protein>
<organism evidence="1 2">
    <name type="scientific">Paenibacillus germinis</name>
    <dbReference type="NCBI Taxonomy" id="2654979"/>
    <lineage>
        <taxon>Bacteria</taxon>
        <taxon>Bacillati</taxon>
        <taxon>Bacillota</taxon>
        <taxon>Bacilli</taxon>
        <taxon>Bacillales</taxon>
        <taxon>Paenibacillaceae</taxon>
        <taxon>Paenibacillus</taxon>
    </lineage>
</organism>
<sequence length="81" mass="9153">MLSRDTVQLLDFVKRAFNAHEISRLYNEDSSVGHAEVRIGDSIVMMFDAIEARPETPGFFRLYVKDGDAVYEQALSEGTLL</sequence>
<evidence type="ECO:0000313" key="1">
    <source>
        <dbReference type="EMBL" id="NOU90333.1"/>
    </source>
</evidence>
<gene>
    <name evidence="1" type="ORF">GC102_32030</name>
</gene>
<dbReference type="Proteomes" id="UP000658690">
    <property type="component" value="Unassembled WGS sequence"/>
</dbReference>
<dbReference type="SUPFAM" id="SSF54593">
    <property type="entry name" value="Glyoxalase/Bleomycin resistance protein/Dihydroxybiphenyl dioxygenase"/>
    <property type="match status" value="1"/>
</dbReference>
<dbReference type="InterPro" id="IPR029068">
    <property type="entry name" value="Glyas_Bleomycin-R_OHBP_Dase"/>
</dbReference>